<keyword evidence="3" id="KW-1185">Reference proteome</keyword>
<accession>A0AAW1N779</accession>
<comment type="caution">
    <text evidence="2">The sequence shown here is derived from an EMBL/GenBank/DDBJ whole genome shotgun (WGS) entry which is preliminary data.</text>
</comment>
<evidence type="ECO:0000313" key="2">
    <source>
        <dbReference type="EMBL" id="KAK9754413.1"/>
    </source>
</evidence>
<dbReference type="Proteomes" id="UP001458880">
    <property type="component" value="Unassembled WGS sequence"/>
</dbReference>
<organism evidence="2 3">
    <name type="scientific">Popillia japonica</name>
    <name type="common">Japanese beetle</name>
    <dbReference type="NCBI Taxonomy" id="7064"/>
    <lineage>
        <taxon>Eukaryota</taxon>
        <taxon>Metazoa</taxon>
        <taxon>Ecdysozoa</taxon>
        <taxon>Arthropoda</taxon>
        <taxon>Hexapoda</taxon>
        <taxon>Insecta</taxon>
        <taxon>Pterygota</taxon>
        <taxon>Neoptera</taxon>
        <taxon>Endopterygota</taxon>
        <taxon>Coleoptera</taxon>
        <taxon>Polyphaga</taxon>
        <taxon>Scarabaeiformia</taxon>
        <taxon>Scarabaeidae</taxon>
        <taxon>Rutelinae</taxon>
        <taxon>Popillia</taxon>
    </lineage>
</organism>
<feature type="compositionally biased region" description="Low complexity" evidence="1">
    <location>
        <begin position="76"/>
        <end position="86"/>
    </location>
</feature>
<sequence length="197" mass="23346">MTISLCSRHWWLLNKTMSQLNLQPSSLTFQEPHCITKLRENIQKNVKWIQNKKQMKLNEIKDKRKIKKKRRRIVASESSHSSAEMTSESEGEGDNWNQPLSETSEEDVQSFVLEKNDLKEEDFIIIYDNKYYPGQIKKINHKKKKTYLVLSMEQSGHNFRWPSEKEDSLWYSLEQIICKIGRPKPINARGSYHVSEM</sequence>
<reference evidence="2 3" key="1">
    <citation type="journal article" date="2024" name="BMC Genomics">
        <title>De novo assembly and annotation of Popillia japonica's genome with initial clues to its potential as an invasive pest.</title>
        <authorList>
            <person name="Cucini C."/>
            <person name="Boschi S."/>
            <person name="Funari R."/>
            <person name="Cardaioli E."/>
            <person name="Iannotti N."/>
            <person name="Marturano G."/>
            <person name="Paoli F."/>
            <person name="Bruttini M."/>
            <person name="Carapelli A."/>
            <person name="Frati F."/>
            <person name="Nardi F."/>
        </authorList>
    </citation>
    <scope>NUCLEOTIDE SEQUENCE [LARGE SCALE GENOMIC DNA]</scope>
    <source>
        <strain evidence="2">DMR45628</strain>
    </source>
</reference>
<evidence type="ECO:0000256" key="1">
    <source>
        <dbReference type="SAM" id="MobiDB-lite"/>
    </source>
</evidence>
<proteinExistence type="predicted"/>
<feature type="region of interest" description="Disordered" evidence="1">
    <location>
        <begin position="68"/>
        <end position="101"/>
    </location>
</feature>
<name>A0AAW1N779_POPJA</name>
<dbReference type="EMBL" id="JASPKY010000007">
    <property type="protein sequence ID" value="KAK9754413.1"/>
    <property type="molecule type" value="Genomic_DNA"/>
</dbReference>
<evidence type="ECO:0000313" key="3">
    <source>
        <dbReference type="Proteomes" id="UP001458880"/>
    </source>
</evidence>
<gene>
    <name evidence="2" type="ORF">QE152_g1295</name>
</gene>
<dbReference type="AlphaFoldDB" id="A0AAW1N779"/>
<protein>
    <submittedName>
        <fullName evidence="2">Uncharacterized protein</fullName>
    </submittedName>
</protein>